<evidence type="ECO:0000313" key="1">
    <source>
        <dbReference type="EMBL" id="PPQ35466.1"/>
    </source>
</evidence>
<reference evidence="1 2" key="1">
    <citation type="journal article" date="2018" name="Arch. Microbiol.">
        <title>New insights into the metabolic potential of the phototrophic purple bacterium Rhodopila globiformis DSM 161(T) from its draft genome sequence and evidence for a vanadium-dependent nitrogenase.</title>
        <authorList>
            <person name="Imhoff J.F."/>
            <person name="Rahn T."/>
            <person name="Kunzel S."/>
            <person name="Neulinger S.C."/>
        </authorList>
    </citation>
    <scope>NUCLEOTIDE SEQUENCE [LARGE SCALE GENOMIC DNA]</scope>
    <source>
        <strain evidence="1 2">DSM 161</strain>
    </source>
</reference>
<dbReference type="RefSeq" id="WP_104518180.1">
    <property type="nucleotide sequence ID" value="NZ_NHRY01000072.1"/>
</dbReference>
<dbReference type="Proteomes" id="UP000239724">
    <property type="component" value="Unassembled WGS sequence"/>
</dbReference>
<accession>A0A2S6NKB0</accession>
<sequence>MSVWLYFPFGNFKEDDVLKDDVKDFRDAGVKFHRTGNKPSCLERVGDGDLLMIGGHGDEDDFSISMTAPKGERSLTANDSAQKLKKYGLKRTHQSILLLTCFGGGSTKKHTHAPRIVGVAKSELVSVHKKAAGKCLASVLAKVLGKEG</sequence>
<dbReference type="AlphaFoldDB" id="A0A2S6NKB0"/>
<keyword evidence="2" id="KW-1185">Reference proteome</keyword>
<name>A0A2S6NKB0_RHOGL</name>
<protein>
    <submittedName>
        <fullName evidence="1">Uncharacterized protein</fullName>
    </submittedName>
</protein>
<dbReference type="EMBL" id="NHRY01000072">
    <property type="protein sequence ID" value="PPQ35466.1"/>
    <property type="molecule type" value="Genomic_DNA"/>
</dbReference>
<comment type="caution">
    <text evidence="1">The sequence shown here is derived from an EMBL/GenBank/DDBJ whole genome shotgun (WGS) entry which is preliminary data.</text>
</comment>
<proteinExistence type="predicted"/>
<evidence type="ECO:0000313" key="2">
    <source>
        <dbReference type="Proteomes" id="UP000239724"/>
    </source>
</evidence>
<organism evidence="1 2">
    <name type="scientific">Rhodopila globiformis</name>
    <name type="common">Rhodopseudomonas globiformis</name>
    <dbReference type="NCBI Taxonomy" id="1071"/>
    <lineage>
        <taxon>Bacteria</taxon>
        <taxon>Pseudomonadati</taxon>
        <taxon>Pseudomonadota</taxon>
        <taxon>Alphaproteobacteria</taxon>
        <taxon>Acetobacterales</taxon>
        <taxon>Acetobacteraceae</taxon>
        <taxon>Rhodopila</taxon>
    </lineage>
</organism>
<gene>
    <name evidence="1" type="ORF">CCS01_07225</name>
</gene>